<feature type="compositionally biased region" description="Low complexity" evidence="3">
    <location>
        <begin position="79"/>
        <end position="98"/>
    </location>
</feature>
<gene>
    <name evidence="5" type="ORF">SERLADRAFT_435914</name>
</gene>
<dbReference type="InterPro" id="IPR000818">
    <property type="entry name" value="TEA/ATTS_dom"/>
</dbReference>
<comment type="similarity">
    <text evidence="1">Belongs to the TEC1 family.</text>
</comment>
<dbReference type="HOGENOM" id="CLU_036087_2_1_1"/>
<sequence>MRNRFISDYIYRTTGKYRTAKQVGSRLQQLRDTSEGRELMDSLTSCYHRPRNEAGHSSFIFTPHPWATTSSVSLPRPPSDLWASDSSSSTCSSPISPSTDYTPVMPSQPEKSHMPRTVIPIDVLPEFIPWSASSFQSSANDTYPSFSMTGGDGNLLLSGSPRPMRNIDPTVTFVSPSPITAKSSYIVLFDGAPVHSEDTRMQVVDLANTAGRPDGSLLYSTTLVPNYWDTLCQASDPTQYTILQDVFRIDTSSPESLRRSRPVLMFSALYKFQYPTPPVSSPSSTITPKMDSPTSESRENKPISDYVYPFSPLPFSHFSLAQGTGDHKSTLPYNHPQTQPDASVMLDVNFDDIDFNEYTINIQDSPDSISADVLEQPSYCFPTNLSNYVL</sequence>
<dbReference type="Gene3D" id="6.10.20.40">
    <property type="entry name" value="TEA/ATTS domain"/>
    <property type="match status" value="1"/>
</dbReference>
<dbReference type="KEGG" id="sla:SERLADRAFT_435914"/>
<evidence type="ECO:0000259" key="4">
    <source>
        <dbReference type="PROSITE" id="PS51088"/>
    </source>
</evidence>
<organism>
    <name type="scientific">Serpula lacrymans var. lacrymans (strain S7.9)</name>
    <name type="common">Dry rot fungus</name>
    <dbReference type="NCBI Taxonomy" id="578457"/>
    <lineage>
        <taxon>Eukaryota</taxon>
        <taxon>Fungi</taxon>
        <taxon>Dikarya</taxon>
        <taxon>Basidiomycota</taxon>
        <taxon>Agaricomycotina</taxon>
        <taxon>Agaricomycetes</taxon>
        <taxon>Agaricomycetidae</taxon>
        <taxon>Boletales</taxon>
        <taxon>Coniophorineae</taxon>
        <taxon>Serpulaceae</taxon>
        <taxon>Serpula</taxon>
    </lineage>
</organism>
<dbReference type="GO" id="GO:0003700">
    <property type="term" value="F:DNA-binding transcription factor activity"/>
    <property type="evidence" value="ECO:0007669"/>
    <property type="project" value="InterPro"/>
</dbReference>
<feature type="region of interest" description="Disordered" evidence="3">
    <location>
        <begin position="78"/>
        <end position="113"/>
    </location>
</feature>
<feature type="domain" description="TEA" evidence="4">
    <location>
        <begin position="1"/>
        <end position="37"/>
    </location>
</feature>
<dbReference type="Proteomes" id="UP000008064">
    <property type="component" value="Unassembled WGS sequence"/>
</dbReference>
<reference evidence="5" key="1">
    <citation type="submission" date="2011-04" db="EMBL/GenBank/DDBJ databases">
        <title>Evolution of plant cell wall degrading machinery underlies the functional diversity of forest fungi.</title>
        <authorList>
            <consortium name="US DOE Joint Genome Institute (JGI-PGF)"/>
            <person name="Eastwood D.C."/>
            <person name="Floudas D."/>
            <person name="Binder M."/>
            <person name="Majcherczyk A."/>
            <person name="Schneider P."/>
            <person name="Aerts A."/>
            <person name="Asiegbu F.O."/>
            <person name="Baker S.E."/>
            <person name="Barry K."/>
            <person name="Bendiksby M."/>
            <person name="Blumentritt M."/>
            <person name="Coutinho P.M."/>
            <person name="Cullen D."/>
            <person name="Cullen D."/>
            <person name="Gathman A."/>
            <person name="Goodell B."/>
            <person name="Henrissat B."/>
            <person name="Ihrmark K."/>
            <person name="Kauserud H."/>
            <person name="Kohler A."/>
            <person name="LaButti K."/>
            <person name="Lapidus A."/>
            <person name="Lavin J.L."/>
            <person name="Lee Y.-H."/>
            <person name="Lindquist E."/>
            <person name="Lilly W."/>
            <person name="Lucas S."/>
            <person name="Morin E."/>
            <person name="Murat C."/>
            <person name="Oguiza J.A."/>
            <person name="Park J."/>
            <person name="Pisabarro A.G."/>
            <person name="Riley R."/>
            <person name="Rosling A."/>
            <person name="Salamov A."/>
            <person name="Schmidt O."/>
            <person name="Schmutz J."/>
            <person name="Skrede I."/>
            <person name="Stenlid J."/>
            <person name="Wiebenga A."/>
            <person name="Xie X."/>
            <person name="Kues U."/>
            <person name="Hibbett D.S."/>
            <person name="Hoffmeister D."/>
            <person name="Hogberg N."/>
            <person name="Martin F."/>
            <person name="Grigoriev I.V."/>
            <person name="Watkinson S.C."/>
        </authorList>
    </citation>
    <scope>NUCLEOTIDE SEQUENCE</scope>
    <source>
        <strain evidence="5">S7.9</strain>
    </source>
</reference>
<evidence type="ECO:0000313" key="5">
    <source>
        <dbReference type="EMBL" id="EGO26067.1"/>
    </source>
</evidence>
<evidence type="ECO:0000256" key="1">
    <source>
        <dbReference type="ARBA" id="ARBA00008421"/>
    </source>
</evidence>
<accession>F8NQD7</accession>
<evidence type="ECO:0000256" key="2">
    <source>
        <dbReference type="PROSITE-ProRule" id="PRU00505"/>
    </source>
</evidence>
<dbReference type="InterPro" id="IPR038096">
    <property type="entry name" value="TEA/ATTS_sf"/>
</dbReference>
<feature type="DNA-binding region" description="TEA" evidence="2">
    <location>
        <begin position="1"/>
        <end position="37"/>
    </location>
</feature>
<dbReference type="AlphaFoldDB" id="F8NQD7"/>
<protein>
    <recommendedName>
        <fullName evidence="4">TEA domain-containing protein</fullName>
    </recommendedName>
</protein>
<dbReference type="OrthoDB" id="10006572at2759"/>
<name>F8NQD7_SERL9</name>
<dbReference type="PROSITE" id="PS51088">
    <property type="entry name" value="TEA_2"/>
    <property type="match status" value="1"/>
</dbReference>
<feature type="region of interest" description="Disordered" evidence="3">
    <location>
        <begin position="276"/>
        <end position="301"/>
    </location>
</feature>
<proteinExistence type="inferred from homology"/>
<dbReference type="RefSeq" id="XP_007316240.1">
    <property type="nucleotide sequence ID" value="XM_007316178.1"/>
</dbReference>
<evidence type="ECO:0000256" key="3">
    <source>
        <dbReference type="SAM" id="MobiDB-lite"/>
    </source>
</evidence>
<dbReference type="Pfam" id="PF01285">
    <property type="entry name" value="TEA"/>
    <property type="match status" value="1"/>
</dbReference>
<dbReference type="GeneID" id="18814605"/>
<dbReference type="EMBL" id="GL945432">
    <property type="protein sequence ID" value="EGO26067.1"/>
    <property type="molecule type" value="Genomic_DNA"/>
</dbReference>